<evidence type="ECO:0000313" key="2">
    <source>
        <dbReference type="Proteomes" id="UP000054845"/>
    </source>
</evidence>
<reference evidence="1 2" key="1">
    <citation type="submission" date="2014-09" db="EMBL/GenBank/DDBJ databases">
        <authorList>
            <person name="Magalhaes I.L.F."/>
            <person name="Oliveira U."/>
            <person name="Santos F.R."/>
            <person name="Vidigal T.H.D.A."/>
            <person name="Brescovit A.D."/>
            <person name="Santos A.J."/>
        </authorList>
    </citation>
    <scope>NUCLEOTIDE SEQUENCE [LARGE SCALE GENOMIC DNA]</scope>
</reference>
<dbReference type="EMBL" id="CCYA01000278">
    <property type="protein sequence ID" value="CEH16368.1"/>
    <property type="molecule type" value="Genomic_DNA"/>
</dbReference>
<protein>
    <submittedName>
        <fullName evidence="1">Uncharacterized protein</fullName>
    </submittedName>
</protein>
<accession>A0A0P1BJ98</accession>
<evidence type="ECO:0000313" key="1">
    <source>
        <dbReference type="EMBL" id="CEH16368.1"/>
    </source>
</evidence>
<name>A0A0P1BJ98_9BASI</name>
<dbReference type="Proteomes" id="UP000054845">
    <property type="component" value="Unassembled WGS sequence"/>
</dbReference>
<proteinExistence type="predicted"/>
<dbReference type="AlphaFoldDB" id="A0A0P1BJ98"/>
<sequence>MPRAAALLPNLQPYLVAEANEAKPGAGRGTTRSKENVCRVALKWPTDPS</sequence>
<keyword evidence="2" id="KW-1185">Reference proteome</keyword>
<organism evidence="1 2">
    <name type="scientific">Ceraceosorus bombacis</name>
    <dbReference type="NCBI Taxonomy" id="401625"/>
    <lineage>
        <taxon>Eukaryota</taxon>
        <taxon>Fungi</taxon>
        <taxon>Dikarya</taxon>
        <taxon>Basidiomycota</taxon>
        <taxon>Ustilaginomycotina</taxon>
        <taxon>Exobasidiomycetes</taxon>
        <taxon>Ceraceosorales</taxon>
        <taxon>Ceraceosoraceae</taxon>
        <taxon>Ceraceosorus</taxon>
    </lineage>
</organism>